<evidence type="ECO:0000313" key="1">
    <source>
        <dbReference type="EnsemblPlants" id="OB0118G10020.1"/>
    </source>
</evidence>
<dbReference type="Gramene" id="OB0118G10020.1">
    <property type="protein sequence ID" value="OB0118G10020.1"/>
    <property type="gene ID" value="OB0118G10020"/>
</dbReference>
<evidence type="ECO:0000313" key="2">
    <source>
        <dbReference type="Proteomes" id="UP000006038"/>
    </source>
</evidence>
<keyword evidence="2" id="KW-1185">Reference proteome</keyword>
<dbReference type="AlphaFoldDB" id="J3KV66"/>
<proteinExistence type="predicted"/>
<sequence length="57" mass="6424">MAMAMEHGLHQLTMAELARDRVCLRKVLKETENSDPAEEPVYFEIVAEVPQGPEQGK</sequence>
<reference evidence="1" key="1">
    <citation type="submission" date="2015-06" db="UniProtKB">
        <authorList>
            <consortium name="EnsemblPlants"/>
        </authorList>
    </citation>
    <scope>IDENTIFICATION</scope>
</reference>
<dbReference type="EnsemblPlants" id="OB0118G10020.1">
    <property type="protein sequence ID" value="OB0118G10020.1"/>
    <property type="gene ID" value="OB0118G10020"/>
</dbReference>
<protein>
    <submittedName>
        <fullName evidence="1">Uncharacterized protein</fullName>
    </submittedName>
</protein>
<organism evidence="1">
    <name type="scientific">Oryza brachyantha</name>
    <name type="common">malo sina</name>
    <dbReference type="NCBI Taxonomy" id="4533"/>
    <lineage>
        <taxon>Eukaryota</taxon>
        <taxon>Viridiplantae</taxon>
        <taxon>Streptophyta</taxon>
        <taxon>Embryophyta</taxon>
        <taxon>Tracheophyta</taxon>
        <taxon>Spermatophyta</taxon>
        <taxon>Magnoliopsida</taxon>
        <taxon>Liliopsida</taxon>
        <taxon>Poales</taxon>
        <taxon>Poaceae</taxon>
        <taxon>BOP clade</taxon>
        <taxon>Oryzoideae</taxon>
        <taxon>Oryzeae</taxon>
        <taxon>Oryzinae</taxon>
        <taxon>Oryza</taxon>
    </lineage>
</organism>
<dbReference type="HOGENOM" id="CLU_2999699_0_0_1"/>
<dbReference type="Proteomes" id="UP000006038">
    <property type="component" value="Unassembled WGS sequence"/>
</dbReference>
<accession>J3KV66</accession>
<name>J3KV66_ORYBR</name>